<dbReference type="Gene3D" id="1.25.10.10">
    <property type="entry name" value="Leucine-rich Repeat Variant"/>
    <property type="match status" value="1"/>
</dbReference>
<dbReference type="EMBL" id="SSOP01000025">
    <property type="protein sequence ID" value="KAB5594115.1"/>
    <property type="molecule type" value="Genomic_DNA"/>
</dbReference>
<dbReference type="GO" id="GO:0005085">
    <property type="term" value="F:guanyl-nucleotide exchange factor activity"/>
    <property type="evidence" value="ECO:0007669"/>
    <property type="project" value="InterPro"/>
</dbReference>
<evidence type="ECO:0000313" key="2">
    <source>
        <dbReference type="Proteomes" id="UP000383932"/>
    </source>
</evidence>
<proteinExistence type="predicted"/>
<protein>
    <submittedName>
        <fullName evidence="1">Uncharacterized protein</fullName>
    </submittedName>
</protein>
<dbReference type="InterPro" id="IPR011989">
    <property type="entry name" value="ARM-like"/>
</dbReference>
<reference evidence="1 2" key="1">
    <citation type="journal article" date="2019" name="Fungal Biol. Biotechnol.">
        <title>Draft genome sequence of fastidious pathogen Ceratobasidium theobromae, which causes vascular-streak dieback in Theobroma cacao.</title>
        <authorList>
            <person name="Ali S.S."/>
            <person name="Asman A."/>
            <person name="Shao J."/>
            <person name="Firmansyah A.P."/>
            <person name="Susilo A.W."/>
            <person name="Rosmana A."/>
            <person name="McMahon P."/>
            <person name="Junaid M."/>
            <person name="Guest D."/>
            <person name="Kheng T.Y."/>
            <person name="Meinhardt L.W."/>
            <person name="Bailey B.A."/>
        </authorList>
    </citation>
    <scope>NUCLEOTIDE SEQUENCE [LARGE SCALE GENOMIC DNA]</scope>
    <source>
        <strain evidence="1 2">CT2</strain>
    </source>
</reference>
<dbReference type="Proteomes" id="UP000383932">
    <property type="component" value="Unassembled WGS sequence"/>
</dbReference>
<dbReference type="PANTHER" id="PTHR10957">
    <property type="entry name" value="RAP1 GTPASE-GDP DISSOCIATION STIMULATOR 1"/>
    <property type="match status" value="1"/>
</dbReference>
<dbReference type="OrthoDB" id="26149at2759"/>
<keyword evidence="2" id="KW-1185">Reference proteome</keyword>
<evidence type="ECO:0000313" key="1">
    <source>
        <dbReference type="EMBL" id="KAB5594115.1"/>
    </source>
</evidence>
<dbReference type="SUPFAM" id="SSF48371">
    <property type="entry name" value="ARM repeat"/>
    <property type="match status" value="1"/>
</dbReference>
<dbReference type="InterPro" id="IPR040144">
    <property type="entry name" value="RAP1GDS1"/>
</dbReference>
<dbReference type="InterPro" id="IPR016024">
    <property type="entry name" value="ARM-type_fold"/>
</dbReference>
<organism evidence="1 2">
    <name type="scientific">Ceratobasidium theobromae</name>
    <dbReference type="NCBI Taxonomy" id="1582974"/>
    <lineage>
        <taxon>Eukaryota</taxon>
        <taxon>Fungi</taxon>
        <taxon>Dikarya</taxon>
        <taxon>Basidiomycota</taxon>
        <taxon>Agaricomycotina</taxon>
        <taxon>Agaricomycetes</taxon>
        <taxon>Cantharellales</taxon>
        <taxon>Ceratobasidiaceae</taxon>
        <taxon>Ceratobasidium</taxon>
    </lineage>
</organism>
<accession>A0A5N5QQS4</accession>
<dbReference type="AlphaFoldDB" id="A0A5N5QQS4"/>
<gene>
    <name evidence="1" type="ORF">CTheo_2452</name>
</gene>
<sequence length="742" mass="79936">MSDILDEPLQTILTQSKNDAPDVNHLAASFQAIANQLRSPTAGNLGKTQLPEALVAIWNSLVADTNIRPAGSARASLYELLRVAANLCNDNDGNRQRLLDVGLIQLVLATLDTYGQGEPDLELEDLMVAKTAIGFLLNASMKNNTMRTKLIELDTPTIVLKLSTTIYAVGSWTRTVSGEEEPETWTWRSGLSSWTRRLIDSLHELEPTPEFKPSCLPYLLKPLEFFASQGTRTPTATHTTPSKASETSPPDLIAADLEALEASCMLLESLTLDSEAIRLALASDASHLRTILRFIEFAQPLPDWRTTDSTGKDKTQWDKTVGLCKGAVIKALVTVAGEDKAVSKLWDDTKLDGGSQTAPGGWFVAAMLAWIRQYRNVDPSDARDDLVICATLTLGNLARRDDYCIALVAPSSSIVPDLVLFITPATDMKVKHGVLGLLKHLAQPAPNKTVLGDAGILEALATSGIWDSESDRAEAVQASAVGIAKHLCLSNVSNTIRLVLPAPTPQSAISSVSSPVIDDDGSDDDDVSGMDQVINLSHRSDTVSLKSETARVLVNAVKSLWSPAGPEESITVSPAQRKRAVHRLSNMQSTRVLAELVGRSRRFPVLLNEGILALTLLGSRPAGAPHVISTFERPLDIPMALVTGTKPSAESGASALEHPTLLDMLKIILKNEDKTFPSQLRANVCTLFGSVSSLDASSTRILDKVKDAIKPILGDIVAADKEEEDTTVQTAAKKIVDLWAED</sequence>
<comment type="caution">
    <text evidence="1">The sequence shown here is derived from an EMBL/GenBank/DDBJ whole genome shotgun (WGS) entry which is preliminary data.</text>
</comment>
<name>A0A5N5QQS4_9AGAM</name>